<protein>
    <submittedName>
        <fullName evidence="1">Uncharacterized protein</fullName>
    </submittedName>
</protein>
<reference evidence="1" key="1">
    <citation type="submission" date="2021-01" db="EMBL/GenBank/DDBJ databases">
        <authorList>
            <person name="Kaushik A."/>
        </authorList>
    </citation>
    <scope>NUCLEOTIDE SEQUENCE</scope>
    <source>
        <strain evidence="1">AG3-T5</strain>
    </source>
</reference>
<dbReference type="AlphaFoldDB" id="A0A8H2WQI0"/>
<evidence type="ECO:0000313" key="1">
    <source>
        <dbReference type="EMBL" id="CAE6404016.1"/>
    </source>
</evidence>
<comment type="caution">
    <text evidence="1">The sequence shown here is derived from an EMBL/GenBank/DDBJ whole genome shotgun (WGS) entry which is preliminary data.</text>
</comment>
<accession>A0A8H2WQI0</accession>
<sequence>MAPRELVQGKFRDLAPGLAKFATFLWWRRTLTGLTDGEGALLHGAASAYSRIRAGIQQEYNVKEFEQPPDTLAEYAPVPYTVMLGVKQRIGAAKARKARTRNYVQETLIRWGPFNFLRP</sequence>
<dbReference type="EMBL" id="CAJMWW010000031">
    <property type="protein sequence ID" value="CAE6404016.1"/>
    <property type="molecule type" value="Genomic_DNA"/>
</dbReference>
<name>A0A8H2WQI0_9AGAM</name>
<dbReference type="Proteomes" id="UP000663841">
    <property type="component" value="Unassembled WGS sequence"/>
</dbReference>
<evidence type="ECO:0000313" key="2">
    <source>
        <dbReference type="Proteomes" id="UP000663841"/>
    </source>
</evidence>
<gene>
    <name evidence="1" type="ORF">RDB_LOCUS11519</name>
</gene>
<organism evidence="1 2">
    <name type="scientific">Rhizoctonia solani</name>
    <dbReference type="NCBI Taxonomy" id="456999"/>
    <lineage>
        <taxon>Eukaryota</taxon>
        <taxon>Fungi</taxon>
        <taxon>Dikarya</taxon>
        <taxon>Basidiomycota</taxon>
        <taxon>Agaricomycotina</taxon>
        <taxon>Agaricomycetes</taxon>
        <taxon>Cantharellales</taxon>
        <taxon>Ceratobasidiaceae</taxon>
        <taxon>Rhizoctonia</taxon>
    </lineage>
</organism>
<proteinExistence type="predicted"/>